<keyword evidence="1" id="KW-1133">Transmembrane helix</keyword>
<dbReference type="Gene3D" id="2.60.120.1440">
    <property type="match status" value="1"/>
</dbReference>
<feature type="domain" description="FecR protein" evidence="2">
    <location>
        <begin position="167"/>
        <end position="261"/>
    </location>
</feature>
<dbReference type="InterPro" id="IPR006860">
    <property type="entry name" value="FecR"/>
</dbReference>
<dbReference type="Gene3D" id="3.55.50.30">
    <property type="match status" value="1"/>
</dbReference>
<organism evidence="4 5">
    <name type="scientific">Chitinophaga agrisoli</name>
    <dbReference type="NCBI Taxonomy" id="2607653"/>
    <lineage>
        <taxon>Bacteria</taxon>
        <taxon>Pseudomonadati</taxon>
        <taxon>Bacteroidota</taxon>
        <taxon>Chitinophagia</taxon>
        <taxon>Chitinophagales</taxon>
        <taxon>Chitinophagaceae</taxon>
        <taxon>Chitinophaga</taxon>
    </lineage>
</organism>
<name>A0A5B2VNM1_9BACT</name>
<accession>A0A5B2VNM1</accession>
<dbReference type="Proteomes" id="UP000324611">
    <property type="component" value="Unassembled WGS sequence"/>
</dbReference>
<evidence type="ECO:0000313" key="4">
    <source>
        <dbReference type="EMBL" id="KAA2239739.1"/>
    </source>
</evidence>
<dbReference type="PANTHER" id="PTHR30273:SF2">
    <property type="entry name" value="PROTEIN FECR"/>
    <property type="match status" value="1"/>
</dbReference>
<proteinExistence type="predicted"/>
<dbReference type="Pfam" id="PF04773">
    <property type="entry name" value="FecR"/>
    <property type="match status" value="1"/>
</dbReference>
<dbReference type="Pfam" id="PF16344">
    <property type="entry name" value="FecR_C"/>
    <property type="match status" value="1"/>
</dbReference>
<dbReference type="GO" id="GO:0016989">
    <property type="term" value="F:sigma factor antagonist activity"/>
    <property type="evidence" value="ECO:0007669"/>
    <property type="project" value="TreeGrafter"/>
</dbReference>
<dbReference type="InterPro" id="IPR012373">
    <property type="entry name" value="Ferrdict_sens_TM"/>
</dbReference>
<feature type="transmembrane region" description="Helical" evidence="1">
    <location>
        <begin position="79"/>
        <end position="100"/>
    </location>
</feature>
<protein>
    <submittedName>
        <fullName evidence="4">FecR family protein</fullName>
    </submittedName>
</protein>
<evidence type="ECO:0000259" key="2">
    <source>
        <dbReference type="Pfam" id="PF04773"/>
    </source>
</evidence>
<dbReference type="PIRSF" id="PIRSF018266">
    <property type="entry name" value="FecR"/>
    <property type="match status" value="1"/>
</dbReference>
<sequence length="371" mass="40811">MDLDLEAIQQLIIEQIAGTITPEEEAYLQETIATHPAAKALWQDMHQVLHPGKVDELRANLRMDKADAILHTSRERKLIFYYVRAVSIAAVLVLAAVVSWKVFFTTRTGAADAPLTNHQHIALQLANGKTIDLSTAGQQVQLDNMTLNNANKKLSYTATTAAPQLITLRIPAGKDYTIILSDGTEIMLNSASTLQFPSAFTGNTREVTIQGEAFLKVALQAGKPFLVHLPGNTVQVLGTSFNVNTYDSAQVKIALVSGKVKVRTAKDSTVLKPGFEAVSGLQGVQTAPFDEEEVLSWQKGVYDFYNVPFSEAAKVISRWYGIDFVIDNPALNNRLFSGAINRNKPIQVFLQNMKATNGLNYEIKDETIHIK</sequence>
<feature type="domain" description="Protein FecR C-terminal" evidence="3">
    <location>
        <begin position="303"/>
        <end position="370"/>
    </location>
</feature>
<reference evidence="4 5" key="2">
    <citation type="submission" date="2019-09" db="EMBL/GenBank/DDBJ databases">
        <authorList>
            <person name="Jin C."/>
        </authorList>
    </citation>
    <scope>NUCLEOTIDE SEQUENCE [LARGE SCALE GENOMIC DNA]</scope>
    <source>
        <strain evidence="4 5">BN140078</strain>
    </source>
</reference>
<keyword evidence="5" id="KW-1185">Reference proteome</keyword>
<dbReference type="AlphaFoldDB" id="A0A5B2VNM1"/>
<keyword evidence="1" id="KW-0472">Membrane</keyword>
<evidence type="ECO:0000259" key="3">
    <source>
        <dbReference type="Pfam" id="PF16344"/>
    </source>
</evidence>
<keyword evidence="1" id="KW-0812">Transmembrane</keyword>
<gene>
    <name evidence="4" type="ORF">F0L74_26465</name>
</gene>
<dbReference type="RefSeq" id="WP_149840916.1">
    <property type="nucleotide sequence ID" value="NZ_VUOC01000004.1"/>
</dbReference>
<dbReference type="EMBL" id="VUOC01000004">
    <property type="protein sequence ID" value="KAA2239739.1"/>
    <property type="molecule type" value="Genomic_DNA"/>
</dbReference>
<reference evidence="4 5" key="1">
    <citation type="submission" date="2019-09" db="EMBL/GenBank/DDBJ databases">
        <title>Chitinophaga ginsengihumi sp. nov., isolated from soil of ginseng rhizosphere.</title>
        <authorList>
            <person name="Lee J."/>
        </authorList>
    </citation>
    <scope>NUCLEOTIDE SEQUENCE [LARGE SCALE GENOMIC DNA]</scope>
    <source>
        <strain evidence="4 5">BN140078</strain>
    </source>
</reference>
<evidence type="ECO:0000256" key="1">
    <source>
        <dbReference type="SAM" id="Phobius"/>
    </source>
</evidence>
<comment type="caution">
    <text evidence="4">The sequence shown here is derived from an EMBL/GenBank/DDBJ whole genome shotgun (WGS) entry which is preliminary data.</text>
</comment>
<dbReference type="PANTHER" id="PTHR30273">
    <property type="entry name" value="PERIPLASMIC SIGNAL SENSOR AND SIGMA FACTOR ACTIVATOR FECR-RELATED"/>
    <property type="match status" value="1"/>
</dbReference>
<evidence type="ECO:0000313" key="5">
    <source>
        <dbReference type="Proteomes" id="UP000324611"/>
    </source>
</evidence>
<dbReference type="InterPro" id="IPR032508">
    <property type="entry name" value="FecR_C"/>
</dbReference>